<feature type="region of interest" description="Disordered" evidence="1">
    <location>
        <begin position="132"/>
        <end position="298"/>
    </location>
</feature>
<dbReference type="AlphaFoldDB" id="A0AAN6RWT2"/>
<proteinExistence type="predicted"/>
<evidence type="ECO:0000313" key="4">
    <source>
        <dbReference type="Proteomes" id="UP001303889"/>
    </source>
</evidence>
<feature type="compositionally biased region" description="Low complexity" evidence="1">
    <location>
        <begin position="141"/>
        <end position="154"/>
    </location>
</feature>
<feature type="compositionally biased region" description="Low complexity" evidence="1">
    <location>
        <begin position="286"/>
        <end position="298"/>
    </location>
</feature>
<feature type="compositionally biased region" description="Low complexity" evidence="1">
    <location>
        <begin position="172"/>
        <end position="185"/>
    </location>
</feature>
<keyword evidence="2" id="KW-1133">Transmembrane helix</keyword>
<dbReference type="Pfam" id="PF16015">
    <property type="entry name" value="Promethin"/>
    <property type="match status" value="1"/>
</dbReference>
<feature type="transmembrane region" description="Helical" evidence="2">
    <location>
        <begin position="60"/>
        <end position="80"/>
    </location>
</feature>
<feature type="compositionally biased region" description="Low complexity" evidence="1">
    <location>
        <begin position="255"/>
        <end position="272"/>
    </location>
</feature>
<feature type="compositionally biased region" description="Polar residues" evidence="1">
    <location>
        <begin position="273"/>
        <end position="282"/>
    </location>
</feature>
<keyword evidence="4" id="KW-1185">Reference proteome</keyword>
<reference evidence="3" key="1">
    <citation type="journal article" date="2023" name="Mol. Phylogenet. Evol.">
        <title>Genome-scale phylogeny and comparative genomics of the fungal order Sordariales.</title>
        <authorList>
            <person name="Hensen N."/>
            <person name="Bonometti L."/>
            <person name="Westerberg I."/>
            <person name="Brannstrom I.O."/>
            <person name="Guillou S."/>
            <person name="Cros-Aarteil S."/>
            <person name="Calhoun S."/>
            <person name="Haridas S."/>
            <person name="Kuo A."/>
            <person name="Mondo S."/>
            <person name="Pangilinan J."/>
            <person name="Riley R."/>
            <person name="LaButti K."/>
            <person name="Andreopoulos B."/>
            <person name="Lipzen A."/>
            <person name="Chen C."/>
            <person name="Yan M."/>
            <person name="Daum C."/>
            <person name="Ng V."/>
            <person name="Clum A."/>
            <person name="Steindorff A."/>
            <person name="Ohm R.A."/>
            <person name="Martin F."/>
            <person name="Silar P."/>
            <person name="Natvig D.O."/>
            <person name="Lalanne C."/>
            <person name="Gautier V."/>
            <person name="Ament-Velasquez S.L."/>
            <person name="Kruys A."/>
            <person name="Hutchinson M.I."/>
            <person name="Powell A.J."/>
            <person name="Barry K."/>
            <person name="Miller A.N."/>
            <person name="Grigoriev I.V."/>
            <person name="Debuchy R."/>
            <person name="Gladieux P."/>
            <person name="Hiltunen Thoren M."/>
            <person name="Johannesson H."/>
        </authorList>
    </citation>
    <scope>NUCLEOTIDE SEQUENCE</scope>
    <source>
        <strain evidence="3">CBS 103.79</strain>
    </source>
</reference>
<name>A0AAN6RWT2_9PEZI</name>
<comment type="caution">
    <text evidence="3">The sequence shown here is derived from an EMBL/GenBank/DDBJ whole genome shotgun (WGS) entry which is preliminary data.</text>
</comment>
<dbReference type="Proteomes" id="UP001303889">
    <property type="component" value="Unassembled WGS sequence"/>
</dbReference>
<reference evidence="3" key="2">
    <citation type="submission" date="2023-05" db="EMBL/GenBank/DDBJ databases">
        <authorList>
            <consortium name="Lawrence Berkeley National Laboratory"/>
            <person name="Steindorff A."/>
            <person name="Hensen N."/>
            <person name="Bonometti L."/>
            <person name="Westerberg I."/>
            <person name="Brannstrom I.O."/>
            <person name="Guillou S."/>
            <person name="Cros-Aarteil S."/>
            <person name="Calhoun S."/>
            <person name="Haridas S."/>
            <person name="Kuo A."/>
            <person name="Mondo S."/>
            <person name="Pangilinan J."/>
            <person name="Riley R."/>
            <person name="Labutti K."/>
            <person name="Andreopoulos B."/>
            <person name="Lipzen A."/>
            <person name="Chen C."/>
            <person name="Yanf M."/>
            <person name="Daum C."/>
            <person name="Ng V."/>
            <person name="Clum A."/>
            <person name="Ohm R."/>
            <person name="Martin F."/>
            <person name="Silar P."/>
            <person name="Natvig D."/>
            <person name="Lalanne C."/>
            <person name="Gautier V."/>
            <person name="Ament-Velasquez S.L."/>
            <person name="Kruys A."/>
            <person name="Hutchinson M.I."/>
            <person name="Powell A.J."/>
            <person name="Barry K."/>
            <person name="Miller A.N."/>
            <person name="Grigoriev I.V."/>
            <person name="Debuchy R."/>
            <person name="Gladieux P."/>
            <person name="Thoren M.H."/>
            <person name="Johannesson H."/>
        </authorList>
    </citation>
    <scope>NUCLEOTIDE SEQUENCE</scope>
    <source>
        <strain evidence="3">CBS 103.79</strain>
    </source>
</reference>
<gene>
    <name evidence="3" type="ORF">C8A05DRAFT_29752</name>
</gene>
<feature type="compositionally biased region" description="Pro residues" evidence="1">
    <location>
        <begin position="226"/>
        <end position="236"/>
    </location>
</feature>
<evidence type="ECO:0000313" key="3">
    <source>
        <dbReference type="EMBL" id="KAK3906392.1"/>
    </source>
</evidence>
<dbReference type="EMBL" id="MU855328">
    <property type="protein sequence ID" value="KAK3906392.1"/>
    <property type="molecule type" value="Genomic_DNA"/>
</dbReference>
<protein>
    <submittedName>
        <fullName evidence="3">Uncharacterized protein</fullName>
    </submittedName>
</protein>
<keyword evidence="2" id="KW-0812">Transmembrane</keyword>
<evidence type="ECO:0000256" key="1">
    <source>
        <dbReference type="SAM" id="MobiDB-lite"/>
    </source>
</evidence>
<sequence length="321" mass="32977">MPFLSTVANLADRALRQVNRLVPLEHRRIAYARTKAFAAARPLLFSFIVTQLIFTAMPLAFFISFIVMVLVSATIFSILLSLFWTGLALFFVVPVLAICLSVGLFSWAVGLVTFHATRWLLLAAKTVVNSKTGTPRRRRAATTPSSSGTSSPPSYKTAAGGEARKPKPAHPAPGSGAASESQPGPEAGTSLPERVVDTPSSSSSPSSTALSKTPSNTSSFSGSGGPTPPDSIPPTPALSSGGSSPLAEDFVTVASSPVVMSPPVQVEEQQPQHAQGSGNTGDETPVSVVQSSSVESSGVISLGTTLAGSGVTSPSTAPDLS</sequence>
<feature type="compositionally biased region" description="Low complexity" evidence="1">
    <location>
        <begin position="198"/>
        <end position="221"/>
    </location>
</feature>
<organism evidence="3 4">
    <name type="scientific">Staphylotrichum tortipilum</name>
    <dbReference type="NCBI Taxonomy" id="2831512"/>
    <lineage>
        <taxon>Eukaryota</taxon>
        <taxon>Fungi</taxon>
        <taxon>Dikarya</taxon>
        <taxon>Ascomycota</taxon>
        <taxon>Pezizomycotina</taxon>
        <taxon>Sordariomycetes</taxon>
        <taxon>Sordariomycetidae</taxon>
        <taxon>Sordariales</taxon>
        <taxon>Chaetomiaceae</taxon>
        <taxon>Staphylotrichum</taxon>
    </lineage>
</organism>
<evidence type="ECO:0000256" key="2">
    <source>
        <dbReference type="SAM" id="Phobius"/>
    </source>
</evidence>
<feature type="transmembrane region" description="Helical" evidence="2">
    <location>
        <begin position="36"/>
        <end position="54"/>
    </location>
</feature>
<accession>A0AAN6RWT2</accession>
<feature type="transmembrane region" description="Helical" evidence="2">
    <location>
        <begin position="87"/>
        <end position="109"/>
    </location>
</feature>
<keyword evidence="2" id="KW-0472">Membrane</keyword>